<dbReference type="AlphaFoldDB" id="A0A5B7FL22"/>
<evidence type="ECO:0000313" key="3">
    <source>
        <dbReference type="Proteomes" id="UP000324222"/>
    </source>
</evidence>
<sequence length="126" mass="14239">MHSALASVPKRPMTDIPFTEQTRPHLPLPPLALLSNSRPAMSGLIEGRGKPQAPWLLRLTPPLARHNTPAHTAADTEDAAHKAPRSPDYRQLRLVVEKNMSLKQEPRKKRRNWQSKSEMRTEMGRG</sequence>
<evidence type="ECO:0000256" key="1">
    <source>
        <dbReference type="SAM" id="MobiDB-lite"/>
    </source>
</evidence>
<organism evidence="2 3">
    <name type="scientific">Portunus trituberculatus</name>
    <name type="common">Swimming crab</name>
    <name type="synonym">Neptunus trituberculatus</name>
    <dbReference type="NCBI Taxonomy" id="210409"/>
    <lineage>
        <taxon>Eukaryota</taxon>
        <taxon>Metazoa</taxon>
        <taxon>Ecdysozoa</taxon>
        <taxon>Arthropoda</taxon>
        <taxon>Crustacea</taxon>
        <taxon>Multicrustacea</taxon>
        <taxon>Malacostraca</taxon>
        <taxon>Eumalacostraca</taxon>
        <taxon>Eucarida</taxon>
        <taxon>Decapoda</taxon>
        <taxon>Pleocyemata</taxon>
        <taxon>Brachyura</taxon>
        <taxon>Eubrachyura</taxon>
        <taxon>Portunoidea</taxon>
        <taxon>Portunidae</taxon>
        <taxon>Portuninae</taxon>
        <taxon>Portunus</taxon>
    </lineage>
</organism>
<keyword evidence="3" id="KW-1185">Reference proteome</keyword>
<feature type="region of interest" description="Disordered" evidence="1">
    <location>
        <begin position="1"/>
        <end position="25"/>
    </location>
</feature>
<protein>
    <submittedName>
        <fullName evidence="2">Uncharacterized protein</fullName>
    </submittedName>
</protein>
<feature type="compositionally biased region" description="Basic and acidic residues" evidence="1">
    <location>
        <begin position="117"/>
        <end position="126"/>
    </location>
</feature>
<name>A0A5B7FL22_PORTR</name>
<feature type="compositionally biased region" description="Basic and acidic residues" evidence="1">
    <location>
        <begin position="78"/>
        <end position="91"/>
    </location>
</feature>
<dbReference type="Proteomes" id="UP000324222">
    <property type="component" value="Unassembled WGS sequence"/>
</dbReference>
<evidence type="ECO:0000313" key="2">
    <source>
        <dbReference type="EMBL" id="MPC45124.1"/>
    </source>
</evidence>
<dbReference type="EMBL" id="VSRR010006580">
    <property type="protein sequence ID" value="MPC45124.1"/>
    <property type="molecule type" value="Genomic_DNA"/>
</dbReference>
<reference evidence="2 3" key="1">
    <citation type="submission" date="2019-05" db="EMBL/GenBank/DDBJ databases">
        <title>Another draft genome of Portunus trituberculatus and its Hox gene families provides insights of decapod evolution.</title>
        <authorList>
            <person name="Jeong J.-H."/>
            <person name="Song I."/>
            <person name="Kim S."/>
            <person name="Choi T."/>
            <person name="Kim D."/>
            <person name="Ryu S."/>
            <person name="Kim W."/>
        </authorList>
    </citation>
    <scope>NUCLEOTIDE SEQUENCE [LARGE SCALE GENOMIC DNA]</scope>
    <source>
        <tissue evidence="2">Muscle</tissue>
    </source>
</reference>
<gene>
    <name evidence="2" type="ORF">E2C01_038809</name>
</gene>
<comment type="caution">
    <text evidence="2">The sequence shown here is derived from an EMBL/GenBank/DDBJ whole genome shotgun (WGS) entry which is preliminary data.</text>
</comment>
<feature type="region of interest" description="Disordered" evidence="1">
    <location>
        <begin position="65"/>
        <end position="126"/>
    </location>
</feature>
<accession>A0A5B7FL22</accession>
<proteinExistence type="predicted"/>